<dbReference type="Gene3D" id="3.30.386.10">
    <property type="entry name" value="Chitosanase, subunit A, domain 2"/>
    <property type="match status" value="1"/>
</dbReference>
<feature type="region of interest" description="Disordered" evidence="1">
    <location>
        <begin position="54"/>
        <end position="80"/>
    </location>
</feature>
<evidence type="ECO:0000313" key="3">
    <source>
        <dbReference type="Proteomes" id="UP001500456"/>
    </source>
</evidence>
<sequence length="326" mass="35398">MITPRYGNPRSSTLSTARTLCGMNRPRRLLRAVAPVATAAIFLLVSGCGSTPLPGSSDSGGAQASGAGRPGTGPTTEAERARDDALIAKLPPGLGAPAKKELAQQILATAENSTLDWRGQYDYIEDLGDGNGYTAGIVGFCTGTHDLLTLVERYTKSHPDNGLARYLPALREVDGSDSHEGLDPGFTTAWAKEAQKAAFRKAQDTERDRIYFDPAVRLAKLDGLGTLGQFIYYDAMVLHGPGTGPRGFYGLRETAMAEADIPSQGGTEKTYLDVFLGLHRKAMKHEDPERDTSRIDTTQRRFLDDGNLDLKTPLRWEMYGETFRVQ</sequence>
<dbReference type="SUPFAM" id="SSF53955">
    <property type="entry name" value="Lysozyme-like"/>
    <property type="match status" value="1"/>
</dbReference>
<dbReference type="CDD" id="cd00978">
    <property type="entry name" value="chitosanase_GH46"/>
    <property type="match status" value="1"/>
</dbReference>
<feature type="compositionally biased region" description="Low complexity" evidence="1">
    <location>
        <begin position="55"/>
        <end position="67"/>
    </location>
</feature>
<evidence type="ECO:0000256" key="1">
    <source>
        <dbReference type="SAM" id="MobiDB-lite"/>
    </source>
</evidence>
<name>A0ABP7RRW6_9ACTN</name>
<accession>A0ABP7RRW6</accession>
<dbReference type="EMBL" id="BAAAZX010000012">
    <property type="protein sequence ID" value="GAA4001283.1"/>
    <property type="molecule type" value="Genomic_DNA"/>
</dbReference>
<dbReference type="InterPro" id="IPR023099">
    <property type="entry name" value="Glyco_hydro_46_N"/>
</dbReference>
<dbReference type="Proteomes" id="UP001500456">
    <property type="component" value="Unassembled WGS sequence"/>
</dbReference>
<protein>
    <submittedName>
        <fullName evidence="2">Chitosanase</fullName>
    </submittedName>
</protein>
<keyword evidence="3" id="KW-1185">Reference proteome</keyword>
<dbReference type="Pfam" id="PF01374">
    <property type="entry name" value="Glyco_hydro_46"/>
    <property type="match status" value="1"/>
</dbReference>
<reference evidence="3" key="1">
    <citation type="journal article" date="2019" name="Int. J. Syst. Evol. Microbiol.">
        <title>The Global Catalogue of Microorganisms (GCM) 10K type strain sequencing project: providing services to taxonomists for standard genome sequencing and annotation.</title>
        <authorList>
            <consortium name="The Broad Institute Genomics Platform"/>
            <consortium name="The Broad Institute Genome Sequencing Center for Infectious Disease"/>
            <person name="Wu L."/>
            <person name="Ma J."/>
        </authorList>
    </citation>
    <scope>NUCLEOTIDE SEQUENCE [LARGE SCALE GENOMIC DNA]</scope>
    <source>
        <strain evidence="3">JCM 16924</strain>
    </source>
</reference>
<dbReference type="InterPro" id="IPR023346">
    <property type="entry name" value="Lysozyme-like_dom_sf"/>
</dbReference>
<proteinExistence type="predicted"/>
<evidence type="ECO:0000313" key="2">
    <source>
        <dbReference type="EMBL" id="GAA4001283.1"/>
    </source>
</evidence>
<organism evidence="2 3">
    <name type="scientific">Streptomyces plumbiresistens</name>
    <dbReference type="NCBI Taxonomy" id="511811"/>
    <lineage>
        <taxon>Bacteria</taxon>
        <taxon>Bacillati</taxon>
        <taxon>Actinomycetota</taxon>
        <taxon>Actinomycetes</taxon>
        <taxon>Kitasatosporales</taxon>
        <taxon>Streptomycetaceae</taxon>
        <taxon>Streptomyces</taxon>
    </lineage>
</organism>
<gene>
    <name evidence="2" type="ORF">GCM10022232_44550</name>
</gene>
<dbReference type="InterPro" id="IPR000400">
    <property type="entry name" value="Glyco_hydro_46"/>
</dbReference>
<dbReference type="Gene3D" id="1.20.141.10">
    <property type="entry name" value="Chitosanase, subunit A, domain 1"/>
    <property type="match status" value="1"/>
</dbReference>
<comment type="caution">
    <text evidence="2">The sequence shown here is derived from an EMBL/GenBank/DDBJ whole genome shotgun (WGS) entry which is preliminary data.</text>
</comment>